<gene>
    <name evidence="1" type="ORF">F0245_23160</name>
</gene>
<dbReference type="AlphaFoldDB" id="A0A7Y3YT18"/>
<reference evidence="1 2" key="1">
    <citation type="submission" date="2019-09" db="EMBL/GenBank/DDBJ databases">
        <title>Draft genome sequencing and comparative genomics of hatchery-associated Vibrios.</title>
        <authorList>
            <person name="Kehlet-Delgado H."/>
            <person name="Mueller R.S."/>
        </authorList>
    </citation>
    <scope>NUCLEOTIDE SEQUENCE [LARGE SCALE GENOMIC DNA]</scope>
    <source>
        <strain evidence="1 2">00-90-10</strain>
    </source>
</reference>
<evidence type="ECO:0000313" key="1">
    <source>
        <dbReference type="EMBL" id="NOH36211.1"/>
    </source>
</evidence>
<dbReference type="Proteomes" id="UP000525336">
    <property type="component" value="Unassembled WGS sequence"/>
</dbReference>
<name>A0A7Y3YT18_9VIBR</name>
<accession>A0A7Y3YT18</accession>
<dbReference type="RefSeq" id="WP_171369385.1">
    <property type="nucleotide sequence ID" value="NZ_JAKETY010000025.1"/>
</dbReference>
<evidence type="ECO:0000313" key="2">
    <source>
        <dbReference type="Proteomes" id="UP000525336"/>
    </source>
</evidence>
<protein>
    <submittedName>
        <fullName evidence="1">Uncharacterized protein</fullName>
    </submittedName>
</protein>
<proteinExistence type="predicted"/>
<organism evidence="1 2">
    <name type="scientific">Vibrio chagasii</name>
    <dbReference type="NCBI Taxonomy" id="170679"/>
    <lineage>
        <taxon>Bacteria</taxon>
        <taxon>Pseudomonadati</taxon>
        <taxon>Pseudomonadota</taxon>
        <taxon>Gammaproteobacteria</taxon>
        <taxon>Vibrionales</taxon>
        <taxon>Vibrionaceae</taxon>
        <taxon>Vibrio</taxon>
    </lineage>
</organism>
<dbReference type="EMBL" id="VTXW01000040">
    <property type="protein sequence ID" value="NOH36211.1"/>
    <property type="molecule type" value="Genomic_DNA"/>
</dbReference>
<sequence>MKVFLLDARLVRLFERLSSLNPPVGQMVKAINVSLKQYDQQIESKQDFIHFIDQVEQFKMEILNEDFGE</sequence>
<comment type="caution">
    <text evidence="1">The sequence shown here is derived from an EMBL/GenBank/DDBJ whole genome shotgun (WGS) entry which is preliminary data.</text>
</comment>